<gene>
    <name evidence="2" type="ORF">FHG71_20540</name>
</gene>
<reference evidence="2 3" key="1">
    <citation type="submission" date="2019-06" db="EMBL/GenBank/DDBJ databases">
        <authorList>
            <person name="Jiang L."/>
        </authorList>
    </citation>
    <scope>NUCLEOTIDE SEQUENCE [LARGE SCALE GENOMIC DNA]</scope>
    <source>
        <strain evidence="2 3">YIM 48858</strain>
    </source>
</reference>
<dbReference type="RefSeq" id="WP_139083564.1">
    <property type="nucleotide sequence ID" value="NZ_VDFV01000060.1"/>
</dbReference>
<dbReference type="OrthoDB" id="8378722at2"/>
<name>A0A5C4N734_9RHOB</name>
<keyword evidence="3" id="KW-1185">Reference proteome</keyword>
<feature type="region of interest" description="Disordered" evidence="1">
    <location>
        <begin position="59"/>
        <end position="90"/>
    </location>
</feature>
<evidence type="ECO:0000313" key="3">
    <source>
        <dbReference type="Proteomes" id="UP000305709"/>
    </source>
</evidence>
<accession>A0A5C4N734</accession>
<evidence type="ECO:0000256" key="1">
    <source>
        <dbReference type="SAM" id="MobiDB-lite"/>
    </source>
</evidence>
<organism evidence="2 3">
    <name type="scientific">Rubellimicrobium roseum</name>
    <dbReference type="NCBI Taxonomy" id="687525"/>
    <lineage>
        <taxon>Bacteria</taxon>
        <taxon>Pseudomonadati</taxon>
        <taxon>Pseudomonadota</taxon>
        <taxon>Alphaproteobacteria</taxon>
        <taxon>Rhodobacterales</taxon>
        <taxon>Roseobacteraceae</taxon>
        <taxon>Rubellimicrobium</taxon>
    </lineage>
</organism>
<dbReference type="AlphaFoldDB" id="A0A5C4N734"/>
<proteinExistence type="predicted"/>
<evidence type="ECO:0000313" key="2">
    <source>
        <dbReference type="EMBL" id="TNC62069.1"/>
    </source>
</evidence>
<comment type="caution">
    <text evidence="2">The sequence shown here is derived from an EMBL/GenBank/DDBJ whole genome shotgun (WGS) entry which is preliminary data.</text>
</comment>
<sequence>MNSRSTRSTVTFAHPFRIAGYDDELPAGDYEVVVDEDLMEGLSFEAYRRTASYLLIGGRAGGRGPAEMRPVDPRDLEAALARDQASPEAS</sequence>
<dbReference type="Proteomes" id="UP000305709">
    <property type="component" value="Unassembled WGS sequence"/>
</dbReference>
<dbReference type="EMBL" id="VDFV01000060">
    <property type="protein sequence ID" value="TNC62069.1"/>
    <property type="molecule type" value="Genomic_DNA"/>
</dbReference>
<protein>
    <submittedName>
        <fullName evidence="2">Uncharacterized protein</fullName>
    </submittedName>
</protein>